<feature type="region of interest" description="Disordered" evidence="2">
    <location>
        <begin position="98"/>
        <end position="122"/>
    </location>
</feature>
<keyword evidence="6" id="KW-1185">Reference proteome</keyword>
<reference evidence="5 6" key="1">
    <citation type="journal article" date="2019" name="Emerg. Microbes Infect.">
        <title>Comprehensive subspecies identification of 175 nontuberculous mycobacteria species based on 7547 genomic profiles.</title>
        <authorList>
            <person name="Matsumoto Y."/>
            <person name="Kinjo T."/>
            <person name="Motooka D."/>
            <person name="Nabeya D."/>
            <person name="Jung N."/>
            <person name="Uechi K."/>
            <person name="Horii T."/>
            <person name="Iida T."/>
            <person name="Fujita J."/>
            <person name="Nakamura S."/>
        </authorList>
    </citation>
    <scope>NUCLEOTIDE SEQUENCE [LARGE SCALE GENOMIC DNA]</scope>
    <source>
        <strain evidence="5 6">JCM 17322</strain>
    </source>
</reference>
<evidence type="ECO:0000313" key="5">
    <source>
        <dbReference type="EMBL" id="GFG73517.1"/>
    </source>
</evidence>
<dbReference type="PANTHER" id="PTHR46766:SF1">
    <property type="entry name" value="GLUTAMINE-RICH PROTEIN 2"/>
    <property type="match status" value="1"/>
</dbReference>
<dbReference type="EMBL" id="BLKW01000002">
    <property type="protein sequence ID" value="GFG73517.1"/>
    <property type="molecule type" value="Genomic_DNA"/>
</dbReference>
<evidence type="ECO:0000259" key="4">
    <source>
        <dbReference type="Pfam" id="PF12484"/>
    </source>
</evidence>
<dbReference type="InterPro" id="IPR000030">
    <property type="entry name" value="PPE_dom"/>
</dbReference>
<dbReference type="Gene3D" id="1.20.1260.20">
    <property type="entry name" value="PPE superfamily"/>
    <property type="match status" value="1"/>
</dbReference>
<comment type="similarity">
    <text evidence="1">Belongs to the mycobacterial PPE family.</text>
</comment>
<sequence length="320" mass="31536">MAAAAQTYVTWLQNTAVQAEQTAGQAKAAASAYSTALAAHVPPAVIASNRALLAALIAHNYFGQYTAAIGETERQYAQMWAQDATAMNGYARSSAAASGLTPFSQPPQNTNPAGQAAQSASVLQATGSSAGTHVQSVLSQLLNLGTSSGSSSTTSSSTSTISSAVNNAASYASMTFGNGTASWADAANAISNINNGIGLFTFLAENPAGLFETLNPPFVGPAALGFGGSGLAAGMGQAIKIGALSAPPSWAMPASAITPVSFTVPAAGAPSVPAVVGGFPGGAFGETMLGTLAGRGLGGVAARAVVSRNRKVVPRSPVAG</sequence>
<protein>
    <recommendedName>
        <fullName evidence="7">PPE family protein</fullName>
    </recommendedName>
</protein>
<dbReference type="Pfam" id="PF12484">
    <property type="entry name" value="PPE-SVP"/>
    <property type="match status" value="1"/>
</dbReference>
<gene>
    <name evidence="5" type="ORF">MBOT_08820</name>
</gene>
<evidence type="ECO:0000259" key="3">
    <source>
        <dbReference type="Pfam" id="PF00823"/>
    </source>
</evidence>
<name>A0A7I9XVB4_9MYCO</name>
<dbReference type="AlphaFoldDB" id="A0A7I9XVB4"/>
<dbReference type="InterPro" id="IPR038332">
    <property type="entry name" value="PPE_sf"/>
</dbReference>
<evidence type="ECO:0008006" key="7">
    <source>
        <dbReference type="Google" id="ProtNLM"/>
    </source>
</evidence>
<dbReference type="Pfam" id="PF00823">
    <property type="entry name" value="PPE"/>
    <property type="match status" value="1"/>
</dbReference>
<dbReference type="PANTHER" id="PTHR46766">
    <property type="entry name" value="GLUTAMINE-RICH PROTEIN 2"/>
    <property type="match status" value="1"/>
</dbReference>
<organism evidence="5 6">
    <name type="scientific">Mycobacterium botniense</name>
    <dbReference type="NCBI Taxonomy" id="84962"/>
    <lineage>
        <taxon>Bacteria</taxon>
        <taxon>Bacillati</taxon>
        <taxon>Actinomycetota</taxon>
        <taxon>Actinomycetes</taxon>
        <taxon>Mycobacteriales</taxon>
        <taxon>Mycobacteriaceae</taxon>
        <taxon>Mycobacterium</taxon>
    </lineage>
</organism>
<dbReference type="Proteomes" id="UP000465361">
    <property type="component" value="Unassembled WGS sequence"/>
</dbReference>
<dbReference type="SUPFAM" id="SSF140459">
    <property type="entry name" value="PE/PPE dimer-like"/>
    <property type="match status" value="1"/>
</dbReference>
<accession>A0A7I9XVB4</accession>
<dbReference type="GO" id="GO:0052572">
    <property type="term" value="P:response to host immune response"/>
    <property type="evidence" value="ECO:0007669"/>
    <property type="project" value="TreeGrafter"/>
</dbReference>
<evidence type="ECO:0000256" key="1">
    <source>
        <dbReference type="ARBA" id="ARBA00010652"/>
    </source>
</evidence>
<dbReference type="InterPro" id="IPR022171">
    <property type="entry name" value="PPE_C"/>
</dbReference>
<feature type="domain" description="PPE" evidence="3">
    <location>
        <begin position="1"/>
        <end position="100"/>
    </location>
</feature>
<evidence type="ECO:0000313" key="6">
    <source>
        <dbReference type="Proteomes" id="UP000465361"/>
    </source>
</evidence>
<comment type="caution">
    <text evidence="5">The sequence shown here is derived from an EMBL/GenBank/DDBJ whole genome shotgun (WGS) entry which is preliminary data.</text>
</comment>
<feature type="compositionally biased region" description="Polar residues" evidence="2">
    <location>
        <begin position="101"/>
        <end position="122"/>
    </location>
</feature>
<proteinExistence type="inferred from homology"/>
<feature type="domain" description="PPE family C-terminal" evidence="4">
    <location>
        <begin position="232"/>
        <end position="315"/>
    </location>
</feature>
<evidence type="ECO:0000256" key="2">
    <source>
        <dbReference type="SAM" id="MobiDB-lite"/>
    </source>
</evidence>